<dbReference type="SMART" id="SM00899">
    <property type="entry name" value="FeoA"/>
    <property type="match status" value="1"/>
</dbReference>
<dbReference type="STRING" id="323259.Mhun_1342"/>
<dbReference type="PANTHER" id="PTHR43151">
    <property type="entry name" value="FEOA FAMILY PROTEIN"/>
    <property type="match status" value="1"/>
</dbReference>
<gene>
    <name evidence="3" type="ordered locus">Mhun_1342</name>
</gene>
<dbReference type="Gene3D" id="2.30.30.90">
    <property type="match status" value="1"/>
</dbReference>
<dbReference type="KEGG" id="mhu:Mhun_1342"/>
<evidence type="ECO:0000256" key="1">
    <source>
        <dbReference type="ARBA" id="ARBA00023004"/>
    </source>
</evidence>
<keyword evidence="4" id="KW-1185">Reference proteome</keyword>
<reference evidence="4" key="1">
    <citation type="journal article" date="2016" name="Stand. Genomic Sci.">
        <title>Complete genome sequence of Methanospirillum hungatei type strain JF1.</title>
        <authorList>
            <person name="Gunsalus R.P."/>
            <person name="Cook L.E."/>
            <person name="Crable B."/>
            <person name="Rohlin L."/>
            <person name="McDonald E."/>
            <person name="Mouttaki H."/>
            <person name="Sieber J.R."/>
            <person name="Poweleit N."/>
            <person name="Zhou H."/>
            <person name="Lapidus A.L."/>
            <person name="Daligault H.E."/>
            <person name="Land M."/>
            <person name="Gilna P."/>
            <person name="Ivanova N."/>
            <person name="Kyrpides N."/>
            <person name="Culley D.E."/>
            <person name="McInerney M.J."/>
        </authorList>
    </citation>
    <scope>NUCLEOTIDE SEQUENCE [LARGE SCALE GENOMIC DNA]</scope>
    <source>
        <strain evidence="4">ATCC 27890 / DSM 864 / NBRC 100397 / JF-1</strain>
    </source>
</reference>
<dbReference type="InterPro" id="IPR007167">
    <property type="entry name" value="Fe-transptr_FeoA-like"/>
</dbReference>
<dbReference type="Proteomes" id="UP000001941">
    <property type="component" value="Chromosome"/>
</dbReference>
<dbReference type="EnsemblBacteria" id="ABD41082">
    <property type="protein sequence ID" value="ABD41082"/>
    <property type="gene ID" value="Mhun_1342"/>
</dbReference>
<dbReference type="InParanoid" id="Q2FNP4"/>
<evidence type="ECO:0000313" key="3">
    <source>
        <dbReference type="EMBL" id="ABD41082.1"/>
    </source>
</evidence>
<evidence type="ECO:0000313" key="4">
    <source>
        <dbReference type="Proteomes" id="UP000001941"/>
    </source>
</evidence>
<dbReference type="eggNOG" id="arCOG02102">
    <property type="taxonomic scope" value="Archaea"/>
</dbReference>
<dbReference type="PANTHER" id="PTHR43151:SF1">
    <property type="entry name" value="SSR2333 PROTEIN"/>
    <property type="match status" value="1"/>
</dbReference>
<dbReference type="HOGENOM" id="CLU_150646_6_3_2"/>
<feature type="domain" description="Ferrous iron transporter FeoA-like" evidence="2">
    <location>
        <begin position="2"/>
        <end position="72"/>
    </location>
</feature>
<dbReference type="SUPFAM" id="SSF50037">
    <property type="entry name" value="C-terminal domain of transcriptional repressors"/>
    <property type="match status" value="1"/>
</dbReference>
<protein>
    <submittedName>
        <fullName evidence="3">FeoA</fullName>
    </submittedName>
</protein>
<keyword evidence="1" id="KW-0408">Iron</keyword>
<dbReference type="RefSeq" id="WP_011448359.1">
    <property type="nucleotide sequence ID" value="NC_007796.1"/>
</dbReference>
<name>Q2FNP4_METHJ</name>
<dbReference type="AlphaFoldDB" id="Q2FNP4"/>
<organism evidence="3 4">
    <name type="scientific">Methanospirillum hungatei JF-1 (strain ATCC 27890 / DSM 864 / NBRC 100397 / JF-1)</name>
    <dbReference type="NCBI Taxonomy" id="323259"/>
    <lineage>
        <taxon>Archaea</taxon>
        <taxon>Methanobacteriati</taxon>
        <taxon>Methanobacteriota</taxon>
        <taxon>Stenosarchaea group</taxon>
        <taxon>Methanomicrobia</taxon>
        <taxon>Methanomicrobiales</taxon>
        <taxon>Methanospirillaceae</taxon>
        <taxon>Methanospirillum</taxon>
    </lineage>
</organism>
<dbReference type="OrthoDB" id="117323at2157"/>
<proteinExistence type="predicted"/>
<dbReference type="InterPro" id="IPR038157">
    <property type="entry name" value="FeoA_core_dom"/>
</dbReference>
<evidence type="ECO:0000259" key="2">
    <source>
        <dbReference type="SMART" id="SM00899"/>
    </source>
</evidence>
<dbReference type="GeneID" id="3922995"/>
<accession>Q2FNP4</accession>
<dbReference type="GO" id="GO:0046914">
    <property type="term" value="F:transition metal ion binding"/>
    <property type="evidence" value="ECO:0007669"/>
    <property type="project" value="InterPro"/>
</dbReference>
<dbReference type="InterPro" id="IPR053184">
    <property type="entry name" value="FeoA-like"/>
</dbReference>
<dbReference type="InterPro" id="IPR008988">
    <property type="entry name" value="Transcriptional_repressor_C"/>
</dbReference>
<dbReference type="Pfam" id="PF04023">
    <property type="entry name" value="FeoA"/>
    <property type="match status" value="1"/>
</dbReference>
<sequence>MVPLSLTKSGEKVIVRSICGTGHLAKTLGQLGIIIGIELTIIQKAKESVIVRIGESRYALGAGAASMVLVEPL</sequence>
<dbReference type="EMBL" id="CP000254">
    <property type="protein sequence ID" value="ABD41082.1"/>
    <property type="molecule type" value="Genomic_DNA"/>
</dbReference>